<dbReference type="InterPro" id="IPR004634">
    <property type="entry name" value="Pept_S49_pIV"/>
</dbReference>
<dbReference type="RefSeq" id="WP_271994681.1">
    <property type="nucleotide sequence ID" value="NZ_JAQNDN010000001.1"/>
</dbReference>
<feature type="domain" description="Peptidase S49" evidence="5">
    <location>
        <begin position="140"/>
        <end position="273"/>
    </location>
</feature>
<evidence type="ECO:0000313" key="7">
    <source>
        <dbReference type="Proteomes" id="UP001217838"/>
    </source>
</evidence>
<dbReference type="EMBL" id="JAQNDN010000001">
    <property type="protein sequence ID" value="MDC0666923.1"/>
    <property type="molecule type" value="Genomic_DNA"/>
</dbReference>
<dbReference type="CDD" id="cd07023">
    <property type="entry name" value="S49_Sppa_N_C"/>
    <property type="match status" value="1"/>
</dbReference>
<dbReference type="NCBIfam" id="TIGR00705">
    <property type="entry name" value="SppA_67K"/>
    <property type="match status" value="1"/>
</dbReference>
<dbReference type="InterPro" id="IPR047217">
    <property type="entry name" value="S49_SppA_67K_type_N"/>
</dbReference>
<dbReference type="PANTHER" id="PTHR33209:SF1">
    <property type="entry name" value="PEPTIDASE S49 DOMAIN-CONTAINING PROTEIN"/>
    <property type="match status" value="1"/>
</dbReference>
<dbReference type="InterPro" id="IPR002142">
    <property type="entry name" value="Peptidase_S49"/>
</dbReference>
<reference evidence="6 7" key="1">
    <citation type="submission" date="2022-11" db="EMBL/GenBank/DDBJ databases">
        <title>Minimal conservation of predation-associated metabolite biosynthetic gene clusters underscores biosynthetic potential of Myxococcota including descriptions for ten novel species: Archangium lansinium sp. nov., Myxococcus landrumus sp. nov., Nannocystis bai.</title>
        <authorList>
            <person name="Ahearne A."/>
            <person name="Stevens C."/>
            <person name="Dowd S."/>
        </authorList>
    </citation>
    <scope>NUCLEOTIDE SEQUENCE [LARGE SCALE GENOMIC DNA]</scope>
    <source>
        <strain evidence="6 7">NCELM</strain>
    </source>
</reference>
<comment type="caution">
    <text evidence="6">The sequence shown here is derived from an EMBL/GenBank/DDBJ whole genome shotgun (WGS) entry which is preliminary data.</text>
</comment>
<keyword evidence="3" id="KW-0378">Hydrolase</keyword>
<evidence type="ECO:0000256" key="2">
    <source>
        <dbReference type="ARBA" id="ARBA00022670"/>
    </source>
</evidence>
<dbReference type="CDD" id="cd07018">
    <property type="entry name" value="S49_SppA_67K_type"/>
    <property type="match status" value="1"/>
</dbReference>
<dbReference type="Pfam" id="PF01343">
    <property type="entry name" value="Peptidase_S49"/>
    <property type="match status" value="2"/>
</dbReference>
<sequence length="595" mass="63241">MTRPSRTLRFFAVIGVLSTAVFALALLTVSVRCTCGGPGVPARTVLEIDFERPFLDHAADDPVARVLGGGGPTVDDLVAALERAQTDDRVVGLVAHVGGAGSGFARTQELRDAIAGFRASGKFAVAFSETFGEFGPGNQGYYLATSFDEIWLQPSGDVGLNGLMMQGSFYRGTLDKLEVGVRMDHRYEYKNALNTYTERAYTPAHKEASQAVLSSMFDQFVAGIAEGRKLAPEAVRTLIDRGPFLGPEAHKEGLVDRLGYRDEVMAAVKERAGAGAELLWHDRYLDRAGRPHTRGTRIAVVYGIGPVARGKSSFDPLFREATMGSETVAGALRAAIDDPEVKAIVFRVDSPGGSYVASDTIWRETVRAKQAGKPLIVSMGNVAGSGGYFVAMHATKIVAQPGTITGSIGVLGGKMLTRQLFERLGVTYDSINTSANSDFFSEHHDYSAGGWQRFQGWLDRVYVDFTSKVADGRGLPIEKVREVAKGRIWTGADAKQLGLVDELGGWPVALRLARESAGLAADADIELKVYPEEKGLLGALLGSGDGDNSEAVAADVQVAIGLADELRPVAAELRALGLGPGAHGAVSTPPVALGE</sequence>
<organism evidence="6 7">
    <name type="scientific">Nannocystis radixulma</name>
    <dbReference type="NCBI Taxonomy" id="2995305"/>
    <lineage>
        <taxon>Bacteria</taxon>
        <taxon>Pseudomonadati</taxon>
        <taxon>Myxococcota</taxon>
        <taxon>Polyangia</taxon>
        <taxon>Nannocystales</taxon>
        <taxon>Nannocystaceae</taxon>
        <taxon>Nannocystis</taxon>
    </lineage>
</organism>
<accession>A0ABT5B0C3</accession>
<dbReference type="Gene3D" id="3.90.226.10">
    <property type="entry name" value="2-enoyl-CoA Hydratase, Chain A, domain 1"/>
    <property type="match status" value="3"/>
</dbReference>
<dbReference type="PANTHER" id="PTHR33209">
    <property type="entry name" value="PROTEASE 4"/>
    <property type="match status" value="1"/>
</dbReference>
<evidence type="ECO:0000256" key="4">
    <source>
        <dbReference type="ARBA" id="ARBA00022825"/>
    </source>
</evidence>
<comment type="similarity">
    <text evidence="1">Belongs to the peptidase S49 family.</text>
</comment>
<feature type="domain" description="Peptidase S49" evidence="5">
    <location>
        <begin position="368"/>
        <end position="519"/>
    </location>
</feature>
<proteinExistence type="inferred from homology"/>
<keyword evidence="2" id="KW-0645">Protease</keyword>
<dbReference type="Proteomes" id="UP001217838">
    <property type="component" value="Unassembled WGS sequence"/>
</dbReference>
<evidence type="ECO:0000256" key="1">
    <source>
        <dbReference type="ARBA" id="ARBA00008683"/>
    </source>
</evidence>
<dbReference type="SUPFAM" id="SSF52096">
    <property type="entry name" value="ClpP/crotonase"/>
    <property type="match status" value="2"/>
</dbReference>
<dbReference type="PIRSF" id="PIRSF001217">
    <property type="entry name" value="Protease_4_SppA"/>
    <property type="match status" value="1"/>
</dbReference>
<dbReference type="InterPro" id="IPR047272">
    <property type="entry name" value="S49_SppA_C"/>
</dbReference>
<evidence type="ECO:0000259" key="5">
    <source>
        <dbReference type="Pfam" id="PF01343"/>
    </source>
</evidence>
<keyword evidence="4" id="KW-0720">Serine protease</keyword>
<gene>
    <name evidence="6" type="primary">sppA</name>
    <name evidence="6" type="ORF">POL58_04210</name>
</gene>
<protein>
    <submittedName>
        <fullName evidence="6">Signal peptide peptidase SppA</fullName>
    </submittedName>
</protein>
<evidence type="ECO:0000313" key="6">
    <source>
        <dbReference type="EMBL" id="MDC0666923.1"/>
    </source>
</evidence>
<keyword evidence="7" id="KW-1185">Reference proteome</keyword>
<evidence type="ECO:0000256" key="3">
    <source>
        <dbReference type="ARBA" id="ARBA00022801"/>
    </source>
</evidence>
<dbReference type="InterPro" id="IPR029045">
    <property type="entry name" value="ClpP/crotonase-like_dom_sf"/>
</dbReference>
<name>A0ABT5B0C3_9BACT</name>